<keyword evidence="3" id="KW-1185">Reference proteome</keyword>
<dbReference type="Proteomes" id="UP001497480">
    <property type="component" value="Unassembled WGS sequence"/>
</dbReference>
<evidence type="ECO:0000256" key="1">
    <source>
        <dbReference type="SAM" id="MobiDB-lite"/>
    </source>
</evidence>
<organism evidence="2 3">
    <name type="scientific">Lupinus luteus</name>
    <name type="common">European yellow lupine</name>
    <dbReference type="NCBI Taxonomy" id="3873"/>
    <lineage>
        <taxon>Eukaryota</taxon>
        <taxon>Viridiplantae</taxon>
        <taxon>Streptophyta</taxon>
        <taxon>Embryophyta</taxon>
        <taxon>Tracheophyta</taxon>
        <taxon>Spermatophyta</taxon>
        <taxon>Magnoliopsida</taxon>
        <taxon>eudicotyledons</taxon>
        <taxon>Gunneridae</taxon>
        <taxon>Pentapetalae</taxon>
        <taxon>rosids</taxon>
        <taxon>fabids</taxon>
        <taxon>Fabales</taxon>
        <taxon>Fabaceae</taxon>
        <taxon>Papilionoideae</taxon>
        <taxon>50 kb inversion clade</taxon>
        <taxon>genistoids sensu lato</taxon>
        <taxon>core genistoids</taxon>
        <taxon>Genisteae</taxon>
        <taxon>Lupinus</taxon>
    </lineage>
</organism>
<name>A0AAV1XA65_LUPLU</name>
<proteinExistence type="predicted"/>
<gene>
    <name evidence="2" type="ORF">LLUT_LOCUS19457</name>
</gene>
<evidence type="ECO:0000313" key="3">
    <source>
        <dbReference type="Proteomes" id="UP001497480"/>
    </source>
</evidence>
<sequence>MPRKGIRTIMEQDRQCPERNPRYHVTRSADRKRLGLGPSRVFSDGRSGGDCTSLTLRVDVRSRPTRSIPVRRWLKMANNSTHIRGYHFTMSPAGQWSSDGHRYTYTGPCGLSVHMVCTGSSMMIPHPNAFIDASFTLPPRGPTTTDDGIGFPPVRSDGDGPSQSVELSGAVAWEEAPARSLPFRGCHLL</sequence>
<accession>A0AAV1XA65</accession>
<protein>
    <submittedName>
        <fullName evidence="2">Uncharacterized protein</fullName>
    </submittedName>
</protein>
<reference evidence="2 3" key="1">
    <citation type="submission" date="2024-03" db="EMBL/GenBank/DDBJ databases">
        <authorList>
            <person name="Martinez-Hernandez J."/>
        </authorList>
    </citation>
    <scope>NUCLEOTIDE SEQUENCE [LARGE SCALE GENOMIC DNA]</scope>
</reference>
<dbReference type="AlphaFoldDB" id="A0AAV1XA65"/>
<dbReference type="EMBL" id="CAXHTB010000013">
    <property type="protein sequence ID" value="CAL0318397.1"/>
    <property type="molecule type" value="Genomic_DNA"/>
</dbReference>
<comment type="caution">
    <text evidence="2">The sequence shown here is derived from an EMBL/GenBank/DDBJ whole genome shotgun (WGS) entry which is preliminary data.</text>
</comment>
<evidence type="ECO:0000313" key="2">
    <source>
        <dbReference type="EMBL" id="CAL0318397.1"/>
    </source>
</evidence>
<feature type="region of interest" description="Disordered" evidence="1">
    <location>
        <begin position="141"/>
        <end position="167"/>
    </location>
</feature>